<dbReference type="InterPro" id="IPR036625">
    <property type="entry name" value="E3-bd_dom_sf"/>
</dbReference>
<keyword evidence="3 7" id="KW-0808">Transferase</keyword>
<evidence type="ECO:0000256" key="1">
    <source>
        <dbReference type="ARBA" id="ARBA00001938"/>
    </source>
</evidence>
<feature type="domain" description="Peripheral subunit-binding (PSBD)" evidence="6">
    <location>
        <begin position="7"/>
        <end position="44"/>
    </location>
</feature>
<keyword evidence="5" id="KW-0175">Coiled coil</keyword>
<protein>
    <submittedName>
        <fullName evidence="7">Dihydrolipoamide acetyltransferase</fullName>
    </submittedName>
</protein>
<evidence type="ECO:0000313" key="8">
    <source>
        <dbReference type="Proteomes" id="UP000031386"/>
    </source>
</evidence>
<dbReference type="SUPFAM" id="SSF47005">
    <property type="entry name" value="Peripheral subunit-binding domain of 2-oxo acid dehydrogenase complex"/>
    <property type="match status" value="2"/>
</dbReference>
<dbReference type="Gene3D" id="4.10.320.10">
    <property type="entry name" value="E3-binding domain"/>
    <property type="match status" value="2"/>
</dbReference>
<dbReference type="Proteomes" id="UP000031386">
    <property type="component" value="Chromosome"/>
</dbReference>
<gene>
    <name evidence="7" type="ORF">NW74_05170</name>
</gene>
<proteinExistence type="inferred from homology"/>
<reference evidence="7 8" key="1">
    <citation type="submission" date="2014-10" db="EMBL/GenBank/DDBJ databases">
        <title>Complete genome sequence of Parvimonas micra KCOM 1535 (= ChDC B708).</title>
        <authorList>
            <person name="Kook J.-K."/>
            <person name="Park S.-N."/>
            <person name="Lim Y.K."/>
            <person name="Roh H."/>
        </authorList>
    </citation>
    <scope>NUCLEOTIDE SEQUENCE [LARGE SCALE GENOMIC DNA]</scope>
    <source>
        <strain evidence="8">KCOM 1535 / ChDC B708</strain>
    </source>
</reference>
<dbReference type="PANTHER" id="PTHR43178">
    <property type="entry name" value="DIHYDROLIPOAMIDE ACETYLTRANSFERASE COMPONENT OF PYRUVATE DEHYDROGENASE COMPLEX"/>
    <property type="match status" value="1"/>
</dbReference>
<dbReference type="NCBIfam" id="NF011416">
    <property type="entry name" value="PRK14843.1"/>
    <property type="match status" value="1"/>
</dbReference>
<dbReference type="InterPro" id="IPR004167">
    <property type="entry name" value="PSBD"/>
</dbReference>
<dbReference type="OrthoDB" id="9805770at2"/>
<dbReference type="GO" id="GO:0016407">
    <property type="term" value="F:acetyltransferase activity"/>
    <property type="evidence" value="ECO:0007669"/>
    <property type="project" value="TreeGrafter"/>
</dbReference>
<dbReference type="KEGG" id="pmic:NW74_05170"/>
<feature type="coiled-coil region" evidence="5">
    <location>
        <begin position="227"/>
        <end position="261"/>
    </location>
</feature>
<dbReference type="PANTHER" id="PTHR43178:SF5">
    <property type="entry name" value="LIPOAMIDE ACYLTRANSFERASE COMPONENT OF BRANCHED-CHAIN ALPHA-KETO ACID DEHYDROGENASE COMPLEX, MITOCHONDRIAL"/>
    <property type="match status" value="1"/>
</dbReference>
<accession>A0A0B4S1S1</accession>
<dbReference type="Pfam" id="PF02817">
    <property type="entry name" value="E3_binding"/>
    <property type="match status" value="2"/>
</dbReference>
<dbReference type="PROSITE" id="PS51826">
    <property type="entry name" value="PSBD"/>
    <property type="match status" value="2"/>
</dbReference>
<feature type="domain" description="Peripheral subunit-binding (PSBD)" evidence="6">
    <location>
        <begin position="50"/>
        <end position="87"/>
    </location>
</feature>
<sequence>MSHIKLRATPAARFLSKQNNIDLSLLKGTGPKGRIQKEDVLNFKNFGIIKVSSLAKKIAEVEDVDLKQITGTGVNGKILKEDVLEFLTNKDVISTEKAVEEQQIETQEVKKSYGEVEEVPMSMMRRTVAKRMSESYFTAPVFVANIEVDMTEVKNLRANIMQQLIDETGYKLTITDIISLATVKSLMKHPYVNCSLSADGTKILLHKYVNLAMAVGLESGLLTPVVKNAEKMNLRELMISLKDLTKKAVEMKLESEELEDSTFTISNLGMFGIDSFAPIINQPNSAILGVSATVDKPVVLNGEITVRPIMKLSITVDHRVVDGMEAAKFLNTLKNYLENPISILV</sequence>
<dbReference type="RefSeq" id="WP_041954255.1">
    <property type="nucleotide sequence ID" value="NZ_CP009761.1"/>
</dbReference>
<dbReference type="EMBL" id="CP009761">
    <property type="protein sequence ID" value="AIZ36765.1"/>
    <property type="molecule type" value="Genomic_DNA"/>
</dbReference>
<evidence type="ECO:0000256" key="4">
    <source>
        <dbReference type="ARBA" id="ARBA00023315"/>
    </source>
</evidence>
<organism evidence="7 8">
    <name type="scientific">Parvimonas micra</name>
    <dbReference type="NCBI Taxonomy" id="33033"/>
    <lineage>
        <taxon>Bacteria</taxon>
        <taxon>Bacillati</taxon>
        <taxon>Bacillota</taxon>
        <taxon>Tissierellia</taxon>
        <taxon>Tissierellales</taxon>
        <taxon>Peptoniphilaceae</taxon>
        <taxon>Parvimonas</taxon>
    </lineage>
</organism>
<dbReference type="GO" id="GO:0031405">
    <property type="term" value="F:lipoic acid binding"/>
    <property type="evidence" value="ECO:0007669"/>
    <property type="project" value="TreeGrafter"/>
</dbReference>
<evidence type="ECO:0000259" key="6">
    <source>
        <dbReference type="PROSITE" id="PS51826"/>
    </source>
</evidence>
<dbReference type="Pfam" id="PF00198">
    <property type="entry name" value="2-oxoacid_dh"/>
    <property type="match status" value="1"/>
</dbReference>
<keyword evidence="4" id="KW-0012">Acyltransferase</keyword>
<name>A0A0B4S1S1_9FIRM</name>
<comment type="similarity">
    <text evidence="2">Belongs to the 2-oxoacid dehydrogenase family.</text>
</comment>
<dbReference type="InterPro" id="IPR023213">
    <property type="entry name" value="CAT-like_dom_sf"/>
</dbReference>
<dbReference type="InterPro" id="IPR050743">
    <property type="entry name" value="2-oxoacid_DH_E2_comp"/>
</dbReference>
<evidence type="ECO:0000256" key="5">
    <source>
        <dbReference type="SAM" id="Coils"/>
    </source>
</evidence>
<evidence type="ECO:0000313" key="7">
    <source>
        <dbReference type="EMBL" id="AIZ36765.1"/>
    </source>
</evidence>
<dbReference type="AlphaFoldDB" id="A0A0B4S1S1"/>
<dbReference type="Gene3D" id="3.30.559.10">
    <property type="entry name" value="Chloramphenicol acetyltransferase-like domain"/>
    <property type="match status" value="1"/>
</dbReference>
<dbReference type="STRING" id="33033.NW74_05170"/>
<evidence type="ECO:0000256" key="3">
    <source>
        <dbReference type="ARBA" id="ARBA00022679"/>
    </source>
</evidence>
<dbReference type="InterPro" id="IPR001078">
    <property type="entry name" value="2-oxoacid_DH_actylTfrase"/>
</dbReference>
<evidence type="ECO:0000256" key="2">
    <source>
        <dbReference type="ARBA" id="ARBA00007317"/>
    </source>
</evidence>
<keyword evidence="8" id="KW-1185">Reference proteome</keyword>
<dbReference type="SUPFAM" id="SSF52777">
    <property type="entry name" value="CoA-dependent acyltransferases"/>
    <property type="match status" value="1"/>
</dbReference>
<comment type="cofactor">
    <cofactor evidence="1">
        <name>(R)-lipoate</name>
        <dbReference type="ChEBI" id="CHEBI:83088"/>
    </cofactor>
</comment>
<dbReference type="GO" id="GO:0005737">
    <property type="term" value="C:cytoplasm"/>
    <property type="evidence" value="ECO:0007669"/>
    <property type="project" value="TreeGrafter"/>
</dbReference>